<dbReference type="InterPro" id="IPR000719">
    <property type="entry name" value="Prot_kinase_dom"/>
</dbReference>
<accession>A0A7D6ZMK7</accession>
<feature type="domain" description="Protein kinase" evidence="8">
    <location>
        <begin position="1"/>
        <end position="246"/>
    </location>
</feature>
<dbReference type="SUPFAM" id="SSF56112">
    <property type="entry name" value="Protein kinase-like (PK-like)"/>
    <property type="match status" value="1"/>
</dbReference>
<evidence type="ECO:0000256" key="2">
    <source>
        <dbReference type="ARBA" id="ARBA00022527"/>
    </source>
</evidence>
<reference evidence="9 10" key="1">
    <citation type="submission" date="2020-07" db="EMBL/GenBank/DDBJ databases">
        <authorList>
            <person name="Zhuang K."/>
            <person name="Ran Y."/>
        </authorList>
    </citation>
    <scope>NUCLEOTIDE SEQUENCE [LARGE SCALE GENOMIC DNA]</scope>
    <source>
        <strain evidence="9 10">WCH-YHL-001</strain>
    </source>
</reference>
<sequence length="447" mass="47873">MGAVYLARHPRLPRYDALKVLARGADPRFRERFQREARLASRLDHPNVVSIHGSGEDGELLWIAMQFVDGQDSAQLVRDGGLTAERAIAIVTQAARGLDAAHRSGLLHRDVKPANILVTQDDERVLVADFGIAREAADPTATGMLRATPAYAAPEQIRGGSLDHRADVYGLGATLYHLLTGQVPYPRDSTAAMVHAHLTATPPRPSRIAPTLPVALDAVLARALAKDPAERFRSCGELAEAARATLGGKTFQRIRRTRRGALAAAATATVAATVAAVVLTDAAPSDTSAGPSPQPAVVAPPTTQAPESPWGNAAFIVDAFTSILPAKPSTRGYLNMTCEAVDDPTAPAVVCTGDNNTVWWLQVTCRTDRTEYPAATPGGTDPGTARWSHGTGTGTAVWRTSPDQYRTTVGNLEIRFDTPDRNFCALEAYGMASGKDLYEQWWEMELV</sequence>
<dbReference type="GO" id="GO:0005524">
    <property type="term" value="F:ATP binding"/>
    <property type="evidence" value="ECO:0007669"/>
    <property type="project" value="UniProtKB-KW"/>
</dbReference>
<dbReference type="SMART" id="SM00220">
    <property type="entry name" value="S_TKc"/>
    <property type="match status" value="1"/>
</dbReference>
<evidence type="ECO:0000256" key="7">
    <source>
        <dbReference type="SAM" id="MobiDB-lite"/>
    </source>
</evidence>
<keyword evidence="5 9" id="KW-0418">Kinase</keyword>
<dbReference type="Gene3D" id="1.10.510.10">
    <property type="entry name" value="Transferase(Phosphotransferase) domain 1"/>
    <property type="match status" value="1"/>
</dbReference>
<evidence type="ECO:0000256" key="3">
    <source>
        <dbReference type="ARBA" id="ARBA00022679"/>
    </source>
</evidence>
<organism evidence="9 10">
    <name type="scientific">Nocardia huaxiensis</name>
    <dbReference type="NCBI Taxonomy" id="2755382"/>
    <lineage>
        <taxon>Bacteria</taxon>
        <taxon>Bacillati</taxon>
        <taxon>Actinomycetota</taxon>
        <taxon>Actinomycetes</taxon>
        <taxon>Mycobacteriales</taxon>
        <taxon>Nocardiaceae</taxon>
        <taxon>Nocardia</taxon>
    </lineage>
</organism>
<dbReference type="Gene3D" id="3.30.200.20">
    <property type="entry name" value="Phosphorylase Kinase, domain 1"/>
    <property type="match status" value="1"/>
</dbReference>
<dbReference type="PROSITE" id="PS00108">
    <property type="entry name" value="PROTEIN_KINASE_ST"/>
    <property type="match status" value="1"/>
</dbReference>
<dbReference type="Proteomes" id="UP000515512">
    <property type="component" value="Chromosome"/>
</dbReference>
<name>A0A7D6ZMK7_9NOCA</name>
<evidence type="ECO:0000259" key="8">
    <source>
        <dbReference type="PROSITE" id="PS50011"/>
    </source>
</evidence>
<evidence type="ECO:0000256" key="5">
    <source>
        <dbReference type="ARBA" id="ARBA00022777"/>
    </source>
</evidence>
<keyword evidence="6" id="KW-0067">ATP-binding</keyword>
<keyword evidence="3" id="KW-0808">Transferase</keyword>
<gene>
    <name evidence="9" type="ORF">H0264_10500</name>
</gene>
<dbReference type="GO" id="GO:0004674">
    <property type="term" value="F:protein serine/threonine kinase activity"/>
    <property type="evidence" value="ECO:0007669"/>
    <property type="project" value="UniProtKB-KW"/>
</dbReference>
<proteinExistence type="predicted"/>
<dbReference type="EMBL" id="CP059399">
    <property type="protein sequence ID" value="QLY34267.1"/>
    <property type="molecule type" value="Genomic_DNA"/>
</dbReference>
<evidence type="ECO:0000313" key="9">
    <source>
        <dbReference type="EMBL" id="QLY34267.1"/>
    </source>
</evidence>
<evidence type="ECO:0000313" key="10">
    <source>
        <dbReference type="Proteomes" id="UP000515512"/>
    </source>
</evidence>
<feature type="region of interest" description="Disordered" evidence="7">
    <location>
        <begin position="284"/>
        <end position="305"/>
    </location>
</feature>
<keyword evidence="10" id="KW-1185">Reference proteome</keyword>
<keyword evidence="4" id="KW-0547">Nucleotide-binding</keyword>
<feature type="region of interest" description="Disordered" evidence="7">
    <location>
        <begin position="373"/>
        <end position="396"/>
    </location>
</feature>
<evidence type="ECO:0000256" key="6">
    <source>
        <dbReference type="ARBA" id="ARBA00022840"/>
    </source>
</evidence>
<dbReference type="Pfam" id="PF00069">
    <property type="entry name" value="Pkinase"/>
    <property type="match status" value="1"/>
</dbReference>
<dbReference type="KEGG" id="nhu:H0264_10500"/>
<protein>
    <recommendedName>
        <fullName evidence="1">non-specific serine/threonine protein kinase</fullName>
        <ecNumber evidence="1">2.7.11.1</ecNumber>
    </recommendedName>
</protein>
<dbReference type="InterPro" id="IPR008271">
    <property type="entry name" value="Ser/Thr_kinase_AS"/>
</dbReference>
<dbReference type="FunFam" id="1.10.510.10:FF:000021">
    <property type="entry name" value="Serine/threonine protein kinase"/>
    <property type="match status" value="1"/>
</dbReference>
<dbReference type="AlphaFoldDB" id="A0A7D6ZMK7"/>
<dbReference type="PROSITE" id="PS50011">
    <property type="entry name" value="PROTEIN_KINASE_DOM"/>
    <property type="match status" value="1"/>
</dbReference>
<dbReference type="InterPro" id="IPR011009">
    <property type="entry name" value="Kinase-like_dom_sf"/>
</dbReference>
<dbReference type="CDD" id="cd14014">
    <property type="entry name" value="STKc_PknB_like"/>
    <property type="match status" value="1"/>
</dbReference>
<dbReference type="PANTHER" id="PTHR43289:SF6">
    <property type="entry name" value="SERINE_THREONINE-PROTEIN KINASE NEKL-3"/>
    <property type="match status" value="1"/>
</dbReference>
<dbReference type="PANTHER" id="PTHR43289">
    <property type="entry name" value="MITOGEN-ACTIVATED PROTEIN KINASE KINASE KINASE 20-RELATED"/>
    <property type="match status" value="1"/>
</dbReference>
<dbReference type="EC" id="2.7.11.1" evidence="1"/>
<evidence type="ECO:0000256" key="1">
    <source>
        <dbReference type="ARBA" id="ARBA00012513"/>
    </source>
</evidence>
<keyword evidence="2 9" id="KW-0723">Serine/threonine-protein kinase</keyword>
<evidence type="ECO:0000256" key="4">
    <source>
        <dbReference type="ARBA" id="ARBA00022741"/>
    </source>
</evidence>